<accession>A0AAU7W5M7</accession>
<gene>
    <name evidence="1" type="ORF">ABIQ69_11470</name>
</gene>
<proteinExistence type="predicted"/>
<dbReference type="Gene3D" id="3.90.1720.10">
    <property type="entry name" value="endopeptidase domain like (from Nostoc punctiforme)"/>
    <property type="match status" value="1"/>
</dbReference>
<dbReference type="AlphaFoldDB" id="A0AAU7W5M7"/>
<organism evidence="1">
    <name type="scientific">Agromyces sp. G08B096</name>
    <dbReference type="NCBI Taxonomy" id="3156399"/>
    <lineage>
        <taxon>Bacteria</taxon>
        <taxon>Bacillati</taxon>
        <taxon>Actinomycetota</taxon>
        <taxon>Actinomycetes</taxon>
        <taxon>Micrococcales</taxon>
        <taxon>Microbacteriaceae</taxon>
        <taxon>Agromyces</taxon>
    </lineage>
</organism>
<dbReference type="RefSeq" id="WP_350347249.1">
    <property type="nucleotide sequence ID" value="NZ_CP158374.1"/>
</dbReference>
<name>A0AAU7W5M7_9MICO</name>
<sequence>MIGQVAIISGHGWAARLVQVVTRSAHNHVVIGIGNDICVSAEPRGAILRPTSYYPDRGDRITWSRFNLTPDQADAIADWAFDAEGTEYSWIDFVYAGIASLLKQHTPRFIRERVASPDRLICSQLADLALQAGGIHLFADQRPYGAVTPADFAQVFIDHGWTDQA</sequence>
<dbReference type="InterPro" id="IPR038765">
    <property type="entry name" value="Papain-like_cys_pep_sf"/>
</dbReference>
<evidence type="ECO:0000313" key="1">
    <source>
        <dbReference type="EMBL" id="XBX81227.1"/>
    </source>
</evidence>
<dbReference type="EMBL" id="CP158374">
    <property type="protein sequence ID" value="XBX81227.1"/>
    <property type="molecule type" value="Genomic_DNA"/>
</dbReference>
<reference evidence="1" key="1">
    <citation type="submission" date="2024-05" db="EMBL/GenBank/DDBJ databases">
        <authorList>
            <person name="Yu L."/>
        </authorList>
    </citation>
    <scope>NUCLEOTIDE SEQUENCE</scope>
    <source>
        <strain evidence="1">G08B096</strain>
    </source>
</reference>
<dbReference type="SUPFAM" id="SSF54001">
    <property type="entry name" value="Cysteine proteinases"/>
    <property type="match status" value="1"/>
</dbReference>
<protein>
    <submittedName>
        <fullName evidence="1">Uncharacterized protein</fullName>
    </submittedName>
</protein>